<dbReference type="PANTHER" id="PTHR11880:SF8">
    <property type="entry name" value="SMALL RIBOSOMAL SUBUNIT PROTEIN US19M"/>
    <property type="match status" value="1"/>
</dbReference>
<dbReference type="SUPFAM" id="SSF54570">
    <property type="entry name" value="Ribosomal protein S19"/>
    <property type="match status" value="1"/>
</dbReference>
<name>A0A5B8XCZ1_9RICK</name>
<dbReference type="AlphaFoldDB" id="A0A5B8XCZ1"/>
<dbReference type="InterPro" id="IPR020934">
    <property type="entry name" value="Ribosomal_uS19_CS"/>
</dbReference>
<sequence>MARSVKKGPVVDEKILKVVKKIKSGSLSLTHAIKTNARRATILPDFVGLTFIVHNGKIGISVLITESMIGHKLGEFSITRTFKGHKKNSKV</sequence>
<organism evidence="9 10">
    <name type="scientific">Candidatus Deianiraea vastatrix</name>
    <dbReference type="NCBI Taxonomy" id="2163644"/>
    <lineage>
        <taxon>Bacteria</taxon>
        <taxon>Pseudomonadati</taxon>
        <taxon>Pseudomonadota</taxon>
        <taxon>Alphaproteobacteria</taxon>
        <taxon>Rickettsiales</taxon>
        <taxon>Candidatus Deianiraeaceae</taxon>
        <taxon>Candidatus Deianiraea</taxon>
    </lineage>
</organism>
<dbReference type="NCBIfam" id="TIGR01050">
    <property type="entry name" value="rpsS_bact"/>
    <property type="match status" value="1"/>
</dbReference>
<keyword evidence="5 7" id="KW-0687">Ribonucleoprotein</keyword>
<evidence type="ECO:0000256" key="4">
    <source>
        <dbReference type="ARBA" id="ARBA00022980"/>
    </source>
</evidence>
<dbReference type="PANTHER" id="PTHR11880">
    <property type="entry name" value="RIBOSOMAL PROTEIN S19P FAMILY MEMBER"/>
    <property type="match status" value="1"/>
</dbReference>
<dbReference type="Proteomes" id="UP000321934">
    <property type="component" value="Chromosome"/>
</dbReference>
<evidence type="ECO:0000256" key="5">
    <source>
        <dbReference type="ARBA" id="ARBA00023274"/>
    </source>
</evidence>
<dbReference type="OrthoDB" id="9797833at2"/>
<protein>
    <recommendedName>
        <fullName evidence="6 7">Small ribosomal subunit protein uS19</fullName>
    </recommendedName>
</protein>
<reference evidence="9 10" key="1">
    <citation type="journal article" date="2019" name="ISME J.">
        <title>Deianiraea, an extracellular bacterium associated with the ciliate Paramecium, suggests an alternative scenario for the evolution of Rickettsiales.</title>
        <authorList>
            <person name="Castelli M."/>
            <person name="Sabaneyeva E."/>
            <person name="Lanzoni O."/>
            <person name="Lebedeva N."/>
            <person name="Floriano A.M."/>
            <person name="Gaiarsa S."/>
            <person name="Benken K."/>
            <person name="Modeo L."/>
            <person name="Bandi C."/>
            <person name="Potekhin A."/>
            <person name="Sassera D."/>
            <person name="Petroni G."/>
        </authorList>
    </citation>
    <scope>NUCLEOTIDE SEQUENCE [LARGE SCALE GENOMIC DNA]</scope>
    <source>
        <strain evidence="9">CyL4-1</strain>
    </source>
</reference>
<accession>A0A5B8XCZ1</accession>
<dbReference type="InterPro" id="IPR002222">
    <property type="entry name" value="Ribosomal_uS19"/>
</dbReference>
<dbReference type="Gene3D" id="3.30.860.10">
    <property type="entry name" value="30s Ribosomal Protein S19, Chain A"/>
    <property type="match status" value="1"/>
</dbReference>
<dbReference type="HAMAP" id="MF_00531">
    <property type="entry name" value="Ribosomal_uS19"/>
    <property type="match status" value="1"/>
</dbReference>
<evidence type="ECO:0000256" key="3">
    <source>
        <dbReference type="ARBA" id="ARBA00022884"/>
    </source>
</evidence>
<keyword evidence="10" id="KW-1185">Reference proteome</keyword>
<dbReference type="InterPro" id="IPR023575">
    <property type="entry name" value="Ribosomal_uS19_SF"/>
</dbReference>
<dbReference type="GO" id="GO:0019843">
    <property type="term" value="F:rRNA binding"/>
    <property type="evidence" value="ECO:0007669"/>
    <property type="project" value="UniProtKB-UniRule"/>
</dbReference>
<dbReference type="PROSITE" id="PS00323">
    <property type="entry name" value="RIBOSOMAL_S19"/>
    <property type="match status" value="1"/>
</dbReference>
<dbReference type="InterPro" id="IPR005732">
    <property type="entry name" value="Ribosomal_uS19_bac-type"/>
</dbReference>
<evidence type="ECO:0000256" key="6">
    <source>
        <dbReference type="ARBA" id="ARBA00035163"/>
    </source>
</evidence>
<dbReference type="EMBL" id="CP029077">
    <property type="protein sequence ID" value="QED23192.1"/>
    <property type="molecule type" value="Genomic_DNA"/>
</dbReference>
<dbReference type="PIRSF" id="PIRSF002144">
    <property type="entry name" value="Ribosomal_S19"/>
    <property type="match status" value="1"/>
</dbReference>
<evidence type="ECO:0000256" key="1">
    <source>
        <dbReference type="ARBA" id="ARBA00007345"/>
    </source>
</evidence>
<keyword evidence="3 7" id="KW-0694">RNA-binding</keyword>
<dbReference type="GO" id="GO:0005737">
    <property type="term" value="C:cytoplasm"/>
    <property type="evidence" value="ECO:0007669"/>
    <property type="project" value="UniProtKB-ARBA"/>
</dbReference>
<evidence type="ECO:0000256" key="7">
    <source>
        <dbReference type="HAMAP-Rule" id="MF_00531"/>
    </source>
</evidence>
<keyword evidence="2 7" id="KW-0699">rRNA-binding</keyword>
<dbReference type="PRINTS" id="PR00975">
    <property type="entry name" value="RIBOSOMALS19"/>
</dbReference>
<evidence type="ECO:0000256" key="8">
    <source>
        <dbReference type="RuleBase" id="RU003485"/>
    </source>
</evidence>
<proteinExistence type="inferred from homology"/>
<evidence type="ECO:0000313" key="10">
    <source>
        <dbReference type="Proteomes" id="UP000321934"/>
    </source>
</evidence>
<dbReference type="Pfam" id="PF00203">
    <property type="entry name" value="Ribosomal_S19"/>
    <property type="match status" value="1"/>
</dbReference>
<evidence type="ECO:0000256" key="2">
    <source>
        <dbReference type="ARBA" id="ARBA00022730"/>
    </source>
</evidence>
<dbReference type="GO" id="GO:0006412">
    <property type="term" value="P:translation"/>
    <property type="evidence" value="ECO:0007669"/>
    <property type="project" value="UniProtKB-UniRule"/>
</dbReference>
<keyword evidence="4 7" id="KW-0689">Ribosomal protein</keyword>
<evidence type="ECO:0000313" key="9">
    <source>
        <dbReference type="EMBL" id="QED23192.1"/>
    </source>
</evidence>
<comment type="similarity">
    <text evidence="1 7 8">Belongs to the universal ribosomal protein uS19 family.</text>
</comment>
<dbReference type="GO" id="GO:0000028">
    <property type="term" value="P:ribosomal small subunit assembly"/>
    <property type="evidence" value="ECO:0007669"/>
    <property type="project" value="TreeGrafter"/>
</dbReference>
<dbReference type="GO" id="GO:0003735">
    <property type="term" value="F:structural constituent of ribosome"/>
    <property type="evidence" value="ECO:0007669"/>
    <property type="project" value="InterPro"/>
</dbReference>
<gene>
    <name evidence="7" type="primary">rpsS</name>
    <name evidence="9" type="ORF">Deia_00389</name>
</gene>
<dbReference type="RefSeq" id="WP_146820482.1">
    <property type="nucleotide sequence ID" value="NZ_CP029077.1"/>
</dbReference>
<dbReference type="GO" id="GO:0015935">
    <property type="term" value="C:small ribosomal subunit"/>
    <property type="evidence" value="ECO:0007669"/>
    <property type="project" value="InterPro"/>
</dbReference>
<dbReference type="FunFam" id="3.30.860.10:FF:000001">
    <property type="entry name" value="30S ribosomal protein S19"/>
    <property type="match status" value="1"/>
</dbReference>
<comment type="function">
    <text evidence="7">Protein S19 forms a complex with S13 that binds strongly to the 16S ribosomal RNA.</text>
</comment>